<feature type="coiled-coil region" evidence="1">
    <location>
        <begin position="1107"/>
        <end position="1141"/>
    </location>
</feature>
<keyword evidence="1" id="KW-0175">Coiled coil</keyword>
<gene>
    <name evidence="2" type="ORF">TPC1_30020</name>
</gene>
<accession>A0A146K3M0</accession>
<proteinExistence type="predicted"/>
<feature type="non-terminal residue" evidence="2">
    <location>
        <position position="1"/>
    </location>
</feature>
<evidence type="ECO:0000256" key="1">
    <source>
        <dbReference type="SAM" id="Coils"/>
    </source>
</evidence>
<organism evidence="2">
    <name type="scientific">Trepomonas sp. PC1</name>
    <dbReference type="NCBI Taxonomy" id="1076344"/>
    <lineage>
        <taxon>Eukaryota</taxon>
        <taxon>Metamonada</taxon>
        <taxon>Diplomonadida</taxon>
        <taxon>Hexamitidae</taxon>
        <taxon>Hexamitinae</taxon>
        <taxon>Trepomonas</taxon>
    </lineage>
</organism>
<sequence length="1424" mass="167334">QNIPLHNYGFEYQSEHLTVSRDESFMLFYTRCQHANQMLLNIAIPLPNNQVFDNESLHFILYHSYFKNQFENPNSPIASTLTYNAAKLLQFEVTTDFVIFKFKFELCNEKTVQAVLFGMIFMLQNTQYKQLSSVELSCLQSLLQKFNIKQQALSNLYKNYRGFQFVQQQDLQQQVEKLASLYYKTYLQKPPMCVFVDYYNDDLFMIIKLFLKNNVKTHFTQPIKQLKKEVASQIQFQTVKYQLKTAQKGMISSADLEIYFLGCQVESIFAFQLQKLAIQFLFSEDGPIIEALQRNYVNNHQQPIINKNLCNFKIIAEVLENQLLVKVLLENVPEVYEEIIHTAVINEIKSGLQVAQQNEFINRFQNYLLKQKSDQDLINQVMDDVLPQIFNLQTLSTPVDIYGPPGFVSRAMTREFVNFWPDTQLLDKFRLQFQPNKFLESPRMSLKDYVNLKIPNEVLVAKDLVLKNMKQNKPKEYAVTDKALNCIQFIMAIGSVQRTIHLVRNCVPQKNAFFKSFYDQVLTVPVVVQVVSDPTFFPQQKIIQFFQQPNLQVEQSEDQSQNNLNKVINQRPFGDVVAYYMPYENQQGGIEIDYNKNNLIPCMKHKKIVINPESYYIQEDQKLHMNEFMSACEQTELSKWDRECIENIRLAQLNKLNSLNKINTDQFEIDLKTTCKCDCAVKAYQKNCSRNIEYLFKHIDQMDQKDTTLQLLMQFLSQNKTATFDQFQFYSQKYIKNNQFISDAVSYKIQFSINVDFIPNDLQQFIPYLLKVLNQQSTVVLEYKNQFIKVTFSGSSVEQFKEQLQKFKKNVIQKVLNFDDYAIFMSDVRLIKKMMLFSLNVRTSIWCGSLHQVQMEFSQPNGTMAGNKSWQQIQEQIFNQQIQLCVTGLQKLLQKMPFLEAQQHYAQNLKHTLLKTNQQLPESVFFIRQQIPQQMTLFQRQCIKQFYFALYNRFLIDFEVQLDNMNNEVTLRFQASSSTFSTLISILNISNFEQFLNNRQKLFIFNNSIVEGEMHQWEEIDQCIELLPLSPELTQYIMLQNEVFEQVATIPEIPGVRFQFFNAEAINISFDELKDLCIHLIDIDNQEINILFQEVYQQAQLAWSETMQNKVSRLKKQENIIKEQLEEKENAKQKLLITMDKVDDYQVKRCEMSNIQFQAYQKQLQTDCDYLKRQNDEISTLNKLKRALEPIKMSFNQDYSEIIENTGLTEKEIQTREMLHFCDIVQMFHFDNNSKYITINQLPLPNLSAPLQFTIDKKHGLIYILPESDPRFFDMPVEFQQLAKQQLFYPFESAIMQMALLQYFIQLITHQSLQHQFAFAGLHTLILSQQEGFTVGVPVIYGSPDYLKEGCKILQLKQSETKLAMFQQKVSKILPVAKDFLNQRELVELLMSLLNENAACLGNGTDIMAVMHQFVMEKIMRKME</sequence>
<dbReference type="EMBL" id="GDID01006121">
    <property type="protein sequence ID" value="JAP90485.1"/>
    <property type="molecule type" value="Transcribed_RNA"/>
</dbReference>
<protein>
    <submittedName>
        <fullName evidence="2">Uncharacterized protein</fullName>
    </submittedName>
</protein>
<reference evidence="2" key="1">
    <citation type="submission" date="2015-07" db="EMBL/GenBank/DDBJ databases">
        <title>Adaptation to a free-living lifestyle via gene acquisitions in the diplomonad Trepomonas sp. PC1.</title>
        <authorList>
            <person name="Xu F."/>
            <person name="Jerlstrom-Hultqvist J."/>
            <person name="Kolisko M."/>
            <person name="Simpson A.G.B."/>
            <person name="Roger A.J."/>
            <person name="Svard S.G."/>
            <person name="Andersson J.O."/>
        </authorList>
    </citation>
    <scope>NUCLEOTIDE SEQUENCE</scope>
    <source>
        <strain evidence="2">PC1</strain>
    </source>
</reference>
<evidence type="ECO:0000313" key="2">
    <source>
        <dbReference type="EMBL" id="JAP90485.1"/>
    </source>
</evidence>
<name>A0A146K3M0_9EUKA</name>